<keyword evidence="3" id="KW-0479">Metal-binding</keyword>
<organism evidence="8 9">
    <name type="scientific">Luteitalea pratensis</name>
    <dbReference type="NCBI Taxonomy" id="1855912"/>
    <lineage>
        <taxon>Bacteria</taxon>
        <taxon>Pseudomonadati</taxon>
        <taxon>Acidobacteriota</taxon>
        <taxon>Vicinamibacteria</taxon>
        <taxon>Vicinamibacterales</taxon>
        <taxon>Vicinamibacteraceae</taxon>
        <taxon>Luteitalea</taxon>
    </lineage>
</organism>
<feature type="domain" description="Pyrrolo-quinoline quinone repeat" evidence="6">
    <location>
        <begin position="42"/>
        <end position="347"/>
    </location>
</feature>
<dbReference type="EMBL" id="CP015136">
    <property type="protein sequence ID" value="AMY07073.1"/>
    <property type="molecule type" value="Genomic_DNA"/>
</dbReference>
<reference evidence="8 9" key="1">
    <citation type="journal article" date="2016" name="Genome Announc.">
        <title>First Complete Genome Sequence of a Subdivision 6 Acidobacterium Strain.</title>
        <authorList>
            <person name="Huang S."/>
            <person name="Vieira S."/>
            <person name="Bunk B."/>
            <person name="Riedel T."/>
            <person name="Sproer C."/>
            <person name="Overmann J."/>
        </authorList>
    </citation>
    <scope>NUCLEOTIDE SEQUENCE [LARGE SCALE GENOMIC DNA]</scope>
    <source>
        <strain evidence="9">DSM 100886 HEG_-6_39</strain>
    </source>
</reference>
<dbReference type="PATRIC" id="fig|1813736.3.peg.253"/>
<dbReference type="GO" id="GO:0016614">
    <property type="term" value="F:oxidoreductase activity, acting on CH-OH group of donors"/>
    <property type="evidence" value="ECO:0007669"/>
    <property type="project" value="InterPro"/>
</dbReference>
<dbReference type="NCBIfam" id="TIGR03075">
    <property type="entry name" value="PQQ_enz_alc_DH"/>
    <property type="match status" value="1"/>
</dbReference>
<dbReference type="InterPro" id="IPR011047">
    <property type="entry name" value="Quinoprotein_ADH-like_sf"/>
</dbReference>
<dbReference type="SUPFAM" id="SSF50998">
    <property type="entry name" value="Quinoprotein alcohol dehydrogenase-like"/>
    <property type="match status" value="1"/>
</dbReference>
<dbReference type="Pfam" id="PF13360">
    <property type="entry name" value="PQQ_2"/>
    <property type="match status" value="1"/>
</dbReference>
<protein>
    <submittedName>
        <fullName evidence="8">Quinohemoprotein alcohol dehydrogenase ADH IIB</fullName>
        <ecNumber evidence="8">1.1.9.1</ecNumber>
    </submittedName>
</protein>
<dbReference type="GO" id="GO:0016020">
    <property type="term" value="C:membrane"/>
    <property type="evidence" value="ECO:0007669"/>
    <property type="project" value="InterPro"/>
</dbReference>
<dbReference type="GO" id="GO:0005509">
    <property type="term" value="F:calcium ion binding"/>
    <property type="evidence" value="ECO:0007669"/>
    <property type="project" value="InterPro"/>
</dbReference>
<dbReference type="SMART" id="SM00564">
    <property type="entry name" value="PQQ"/>
    <property type="match status" value="6"/>
</dbReference>
<dbReference type="PANTHER" id="PTHR32303:SF20">
    <property type="entry name" value="QUINOPROTEIN ETHANOL DEHYDROGENASE"/>
    <property type="match status" value="1"/>
</dbReference>
<keyword evidence="9" id="KW-1185">Reference proteome</keyword>
<evidence type="ECO:0000313" key="8">
    <source>
        <dbReference type="EMBL" id="AMY07073.1"/>
    </source>
</evidence>
<keyword evidence="5" id="KW-0732">Signal</keyword>
<sequence length="535" mass="57564" precursor="true">MTSPVARRCLLAWLTALALVPGVRAQVTPARITSAVQEPGAWLTYSGTYDGHRYSPLAEITPDNVARLRPTWVYQAQEAGGLQTTPLVADGVMYITEARSRVAALDVRTGRTLWRYEPSIPSKVRVIGFGPSNRGVALLDGRVYVGTLDARLVALDAVSGAVRWTVQVADNALGYAITSAPLAIAGTIIIGVSGGEAGVRGFVDAYDAATGARVWRFHTVPGPGEKGHDTWSGDSWKTGGAPTWLTGSYDPELNLLYWGVGNPAPDWNGDVRPGDNLYSCSLIAIDAANGTLRWHFQFTPHDTHDWDANQIPVLVDAEIAGRARKLVVTANRNGFYYVLDRTSGEFLKGTAYAKQTWASGLDARGRPILIPGMEPSATGTAVWPSLQGATNWFSPAYDSQRRLLFVPVREMGSRYFKADAKYEPGKPFMGGGEIVEAPGEAYGAVRALDLLTGERRWEHRLLSPLWAGVMATAGGLVFGSTNEGNVYALDAETGRPLWDFQAGAPCSGNPIAFQIDGRQHIATACGRALFAFALP</sequence>
<evidence type="ECO:0000256" key="2">
    <source>
        <dbReference type="ARBA" id="ARBA00008156"/>
    </source>
</evidence>
<dbReference type="InterPro" id="IPR018391">
    <property type="entry name" value="PQQ_b-propeller_rpt"/>
</dbReference>
<evidence type="ECO:0000259" key="7">
    <source>
        <dbReference type="Pfam" id="PF13360"/>
    </source>
</evidence>
<feature type="domain" description="Pyrrolo-quinoline quinone repeat" evidence="7">
    <location>
        <begin position="443"/>
        <end position="511"/>
    </location>
</feature>
<evidence type="ECO:0000313" key="9">
    <source>
        <dbReference type="Proteomes" id="UP000076079"/>
    </source>
</evidence>
<evidence type="ECO:0000256" key="3">
    <source>
        <dbReference type="ARBA" id="ARBA00022723"/>
    </source>
</evidence>
<dbReference type="AlphaFoldDB" id="A0A143PFN5"/>
<name>A0A143PFN5_LUTPR</name>
<comment type="cofactor">
    <cofactor evidence="1">
        <name>pyrroloquinoline quinone</name>
        <dbReference type="ChEBI" id="CHEBI:58442"/>
    </cofactor>
</comment>
<accession>A0A143PFN5</accession>
<dbReference type="RefSeq" id="WP_110169076.1">
    <property type="nucleotide sequence ID" value="NZ_CP015136.1"/>
</dbReference>
<dbReference type="OrthoDB" id="9794322at2"/>
<comment type="similarity">
    <text evidence="2">Belongs to the bacterial PQQ dehydrogenase family.</text>
</comment>
<dbReference type="InterPro" id="IPR002372">
    <property type="entry name" value="PQQ_rpt_dom"/>
</dbReference>
<feature type="chain" id="PRO_5007511229" evidence="5">
    <location>
        <begin position="26"/>
        <end position="535"/>
    </location>
</feature>
<dbReference type="Pfam" id="PF01011">
    <property type="entry name" value="PQQ"/>
    <property type="match status" value="1"/>
</dbReference>
<evidence type="ECO:0000256" key="5">
    <source>
        <dbReference type="SAM" id="SignalP"/>
    </source>
</evidence>
<evidence type="ECO:0000256" key="4">
    <source>
        <dbReference type="ARBA" id="ARBA00023002"/>
    </source>
</evidence>
<dbReference type="Proteomes" id="UP000076079">
    <property type="component" value="Chromosome"/>
</dbReference>
<dbReference type="EC" id="1.1.9.1" evidence="8"/>
<dbReference type="PANTHER" id="PTHR32303">
    <property type="entry name" value="QUINOPROTEIN ALCOHOL DEHYDROGENASE (CYTOCHROME C)"/>
    <property type="match status" value="1"/>
</dbReference>
<evidence type="ECO:0000256" key="1">
    <source>
        <dbReference type="ARBA" id="ARBA00001931"/>
    </source>
</evidence>
<feature type="signal peptide" evidence="5">
    <location>
        <begin position="1"/>
        <end position="25"/>
    </location>
</feature>
<reference evidence="9" key="2">
    <citation type="submission" date="2016-04" db="EMBL/GenBank/DDBJ databases">
        <title>First Complete Genome Sequence of a Subdivision 6 Acidobacterium.</title>
        <authorList>
            <person name="Huang S."/>
            <person name="Vieira S."/>
            <person name="Bunk B."/>
            <person name="Riedel T."/>
            <person name="Sproeer C."/>
            <person name="Overmann J."/>
        </authorList>
    </citation>
    <scope>NUCLEOTIDE SEQUENCE [LARGE SCALE GENOMIC DNA]</scope>
    <source>
        <strain evidence="9">DSM 100886 HEG_-6_39</strain>
    </source>
</reference>
<dbReference type="Gene3D" id="2.140.10.10">
    <property type="entry name" value="Quinoprotein alcohol dehydrogenase-like superfamily"/>
    <property type="match status" value="1"/>
</dbReference>
<dbReference type="STRING" id="1855912.LuPra_00240"/>
<proteinExistence type="inferred from homology"/>
<dbReference type="InterPro" id="IPR017512">
    <property type="entry name" value="PQQ_MeOH/EtOH_DH"/>
</dbReference>
<evidence type="ECO:0000259" key="6">
    <source>
        <dbReference type="Pfam" id="PF01011"/>
    </source>
</evidence>
<dbReference type="KEGG" id="abac:LuPra_00240"/>
<keyword evidence="4 8" id="KW-0560">Oxidoreductase</keyword>
<gene>
    <name evidence="8" type="primary">qbdA_1</name>
    <name evidence="8" type="ORF">LuPra_00240</name>
</gene>